<keyword evidence="4" id="KW-0433">Leucine-rich repeat</keyword>
<keyword evidence="8 11" id="KW-1133">Transmembrane helix</keyword>
<keyword evidence="5 11" id="KW-0812">Transmembrane</keyword>
<dbReference type="AlphaFoldDB" id="A0AA35YZ94"/>
<comment type="subcellular location">
    <subcellularLocation>
        <location evidence="1">Cell membrane</location>
        <topology evidence="1">Single-pass type I membrane protein</topology>
    </subcellularLocation>
</comment>
<dbReference type="FunFam" id="3.80.10.10:FF:000129">
    <property type="entry name" value="Leucine-rich repeat receptor-like kinase"/>
    <property type="match status" value="1"/>
</dbReference>
<protein>
    <recommendedName>
        <fullName evidence="15">Leucine-rich repeat-containing N-terminal plant-type domain-containing protein</fullName>
    </recommendedName>
</protein>
<sequence length="293" mass="31898">MPFTLLLTITISLPNMRTTHREMRISKLLLLLMLICTFLPPSSSDPKDESCLTHLFQSFDDPNKNLRNWSIPTFSNPCLDFNSNLAGATCNNGRVYKLSLQNLGLRGTISPYISNCTNLQSLDLSNNSLAGPIPVELQYLVNLAVLNLSSNHLSAAIPPSLAMCNYLNVIDLHENDLTGTIPPQLGSLARLSVFDVSNNKLSGPIPANLGNRTGNLPRLNASSFSGNKDLYGYPLGPMNSKGLSVVVIVGIGLGSGLLSLVLSFTVVCIWLRSVEQKRADEQEAKIPQLMPDY</sequence>
<name>A0AA35YZ94_LACSI</name>
<reference evidence="13" key="1">
    <citation type="submission" date="2023-04" db="EMBL/GenBank/DDBJ databases">
        <authorList>
            <person name="Vijverberg K."/>
            <person name="Xiong W."/>
            <person name="Schranz E."/>
        </authorList>
    </citation>
    <scope>NUCLEOTIDE SEQUENCE</scope>
</reference>
<dbReference type="SUPFAM" id="SSF52058">
    <property type="entry name" value="L domain-like"/>
    <property type="match status" value="1"/>
</dbReference>
<comment type="similarity">
    <text evidence="2">Belongs to the RLP family.</text>
</comment>
<dbReference type="PANTHER" id="PTHR47988">
    <property type="entry name" value="SOMATIC EMBRYOGENESIS RECEPTOR KINASE 1"/>
    <property type="match status" value="1"/>
</dbReference>
<dbReference type="EMBL" id="OX465080">
    <property type="protein sequence ID" value="CAI9282783.1"/>
    <property type="molecule type" value="Genomic_DNA"/>
</dbReference>
<evidence type="ECO:0000313" key="13">
    <source>
        <dbReference type="EMBL" id="CAI9282783.1"/>
    </source>
</evidence>
<evidence type="ECO:0000256" key="11">
    <source>
        <dbReference type="SAM" id="Phobius"/>
    </source>
</evidence>
<evidence type="ECO:0000256" key="5">
    <source>
        <dbReference type="ARBA" id="ARBA00022692"/>
    </source>
</evidence>
<accession>A0AA35YZ94</accession>
<keyword evidence="9 11" id="KW-0472">Membrane</keyword>
<evidence type="ECO:0000256" key="3">
    <source>
        <dbReference type="ARBA" id="ARBA00022475"/>
    </source>
</evidence>
<dbReference type="Pfam" id="PF00560">
    <property type="entry name" value="LRR_1"/>
    <property type="match status" value="2"/>
</dbReference>
<evidence type="ECO:0008006" key="15">
    <source>
        <dbReference type="Google" id="ProtNLM"/>
    </source>
</evidence>
<evidence type="ECO:0000256" key="10">
    <source>
        <dbReference type="ARBA" id="ARBA00023180"/>
    </source>
</evidence>
<feature type="signal peptide" evidence="12">
    <location>
        <begin position="1"/>
        <end position="44"/>
    </location>
</feature>
<dbReference type="InterPro" id="IPR001611">
    <property type="entry name" value="Leu-rich_rpt"/>
</dbReference>
<evidence type="ECO:0000256" key="12">
    <source>
        <dbReference type="SAM" id="SignalP"/>
    </source>
</evidence>
<evidence type="ECO:0000256" key="6">
    <source>
        <dbReference type="ARBA" id="ARBA00022729"/>
    </source>
</evidence>
<evidence type="ECO:0000256" key="8">
    <source>
        <dbReference type="ARBA" id="ARBA00022989"/>
    </source>
</evidence>
<dbReference type="GO" id="GO:0005886">
    <property type="term" value="C:plasma membrane"/>
    <property type="evidence" value="ECO:0007669"/>
    <property type="project" value="UniProtKB-SubCell"/>
</dbReference>
<evidence type="ECO:0000256" key="2">
    <source>
        <dbReference type="ARBA" id="ARBA00009592"/>
    </source>
</evidence>
<gene>
    <name evidence="13" type="ORF">LSALG_LOCUS22406</name>
</gene>
<evidence type="ECO:0000256" key="9">
    <source>
        <dbReference type="ARBA" id="ARBA00023136"/>
    </source>
</evidence>
<keyword evidence="10" id="KW-0325">Glycoprotein</keyword>
<dbReference type="Gene3D" id="3.80.10.10">
    <property type="entry name" value="Ribonuclease Inhibitor"/>
    <property type="match status" value="2"/>
</dbReference>
<dbReference type="PRINTS" id="PR00019">
    <property type="entry name" value="LEURICHRPT"/>
</dbReference>
<organism evidence="13 14">
    <name type="scientific">Lactuca saligna</name>
    <name type="common">Willowleaf lettuce</name>
    <dbReference type="NCBI Taxonomy" id="75948"/>
    <lineage>
        <taxon>Eukaryota</taxon>
        <taxon>Viridiplantae</taxon>
        <taxon>Streptophyta</taxon>
        <taxon>Embryophyta</taxon>
        <taxon>Tracheophyta</taxon>
        <taxon>Spermatophyta</taxon>
        <taxon>Magnoliopsida</taxon>
        <taxon>eudicotyledons</taxon>
        <taxon>Gunneridae</taxon>
        <taxon>Pentapetalae</taxon>
        <taxon>asterids</taxon>
        <taxon>campanulids</taxon>
        <taxon>Asterales</taxon>
        <taxon>Asteraceae</taxon>
        <taxon>Cichorioideae</taxon>
        <taxon>Cichorieae</taxon>
        <taxon>Lactucinae</taxon>
        <taxon>Lactuca</taxon>
    </lineage>
</organism>
<keyword evidence="7" id="KW-0677">Repeat</keyword>
<keyword evidence="14" id="KW-1185">Reference proteome</keyword>
<feature type="transmembrane region" description="Helical" evidence="11">
    <location>
        <begin position="243"/>
        <end position="271"/>
    </location>
</feature>
<evidence type="ECO:0000256" key="1">
    <source>
        <dbReference type="ARBA" id="ARBA00004251"/>
    </source>
</evidence>
<dbReference type="Proteomes" id="UP001177003">
    <property type="component" value="Chromosome 4"/>
</dbReference>
<dbReference type="Pfam" id="PF13855">
    <property type="entry name" value="LRR_8"/>
    <property type="match status" value="1"/>
</dbReference>
<dbReference type="InterPro" id="IPR032675">
    <property type="entry name" value="LRR_dom_sf"/>
</dbReference>
<keyword evidence="3" id="KW-1003">Cell membrane</keyword>
<feature type="chain" id="PRO_5041425513" description="Leucine-rich repeat-containing N-terminal plant-type domain-containing protein" evidence="12">
    <location>
        <begin position="45"/>
        <end position="293"/>
    </location>
</feature>
<dbReference type="FunFam" id="3.80.10.10:FF:000734">
    <property type="entry name" value="Receptor-like protein 44"/>
    <property type="match status" value="1"/>
</dbReference>
<evidence type="ECO:0000256" key="4">
    <source>
        <dbReference type="ARBA" id="ARBA00022614"/>
    </source>
</evidence>
<evidence type="ECO:0000313" key="14">
    <source>
        <dbReference type="Proteomes" id="UP001177003"/>
    </source>
</evidence>
<evidence type="ECO:0000256" key="7">
    <source>
        <dbReference type="ARBA" id="ARBA00022737"/>
    </source>
</evidence>
<keyword evidence="6 12" id="KW-0732">Signal</keyword>
<proteinExistence type="inferred from homology"/>